<accession>A0AAV6PII0</accession>
<dbReference type="Proteomes" id="UP000693946">
    <property type="component" value="Unassembled WGS sequence"/>
</dbReference>
<organism evidence="3 4">
    <name type="scientific">Solea senegalensis</name>
    <name type="common">Senegalese sole</name>
    <dbReference type="NCBI Taxonomy" id="28829"/>
    <lineage>
        <taxon>Eukaryota</taxon>
        <taxon>Metazoa</taxon>
        <taxon>Chordata</taxon>
        <taxon>Craniata</taxon>
        <taxon>Vertebrata</taxon>
        <taxon>Euteleostomi</taxon>
        <taxon>Actinopterygii</taxon>
        <taxon>Neopterygii</taxon>
        <taxon>Teleostei</taxon>
        <taxon>Neoteleostei</taxon>
        <taxon>Acanthomorphata</taxon>
        <taxon>Carangaria</taxon>
        <taxon>Pleuronectiformes</taxon>
        <taxon>Pleuronectoidei</taxon>
        <taxon>Soleidae</taxon>
        <taxon>Solea</taxon>
    </lineage>
</organism>
<evidence type="ECO:0000256" key="2">
    <source>
        <dbReference type="SAM" id="MobiDB-lite"/>
    </source>
</evidence>
<evidence type="ECO:0000313" key="4">
    <source>
        <dbReference type="Proteomes" id="UP000693946"/>
    </source>
</evidence>
<keyword evidence="4" id="KW-1185">Reference proteome</keyword>
<proteinExistence type="predicted"/>
<comment type="caution">
    <text evidence="3">The sequence shown here is derived from an EMBL/GenBank/DDBJ whole genome shotgun (WGS) entry which is preliminary data.</text>
</comment>
<feature type="coiled-coil region" evidence="1">
    <location>
        <begin position="187"/>
        <end position="221"/>
    </location>
</feature>
<protein>
    <recommendedName>
        <fullName evidence="5">Trichohyalin-like</fullName>
    </recommendedName>
</protein>
<keyword evidence="1" id="KW-0175">Coiled coil</keyword>
<sequence length="422" mass="50712">MEVSALREEVQKEQREKEVQEQLEIIKEEVTVITEEVYKEQREKEQMQEELVKIKEEDLRGEEQSEEVQEEQRSVLQSQESHAEEECLRSVLKEEVEVRRENQRIPREEVLRQRGEVDEEKTEEARMEAEERWRSRVKRMEEEQEVKLRALLGENQMLKEMRSEGEKEVRRDVMESREEIRVTAPMLEEQKTQVFCVQEENEELRRQVYTLTQRTEELEGDRNRVRLALERTEAIIVGYEGRTNQWERSTGAESNPDLHVSDRLTSLHHHVAELELEKTQQSKKISHLENQREKLKRERKTLRDTLREVEKERLRLRQQMMDSCRSQVLTDTTEEEHLRRRVMELEDQVSQLHLLLAVDQPQRAEFIHKFLGNSEWLLSLRHELRDSLAVVTHRPIASVLESEAERLDRSLREEELRMTLSK</sequence>
<evidence type="ECO:0000313" key="3">
    <source>
        <dbReference type="EMBL" id="KAG7462313.1"/>
    </source>
</evidence>
<dbReference type="EMBL" id="JAGKHQ010000983">
    <property type="protein sequence ID" value="KAG7462313.1"/>
    <property type="molecule type" value="Genomic_DNA"/>
</dbReference>
<feature type="coiled-coil region" evidence="1">
    <location>
        <begin position="271"/>
        <end position="319"/>
    </location>
</feature>
<evidence type="ECO:0008006" key="5">
    <source>
        <dbReference type="Google" id="ProtNLM"/>
    </source>
</evidence>
<dbReference type="AlphaFoldDB" id="A0AAV6PII0"/>
<gene>
    <name evidence="3" type="ORF">JOB18_003948</name>
</gene>
<feature type="region of interest" description="Disordered" evidence="2">
    <location>
        <begin position="55"/>
        <end position="84"/>
    </location>
</feature>
<evidence type="ECO:0000256" key="1">
    <source>
        <dbReference type="SAM" id="Coils"/>
    </source>
</evidence>
<reference evidence="3 4" key="1">
    <citation type="journal article" date="2021" name="Sci. Rep.">
        <title>Chromosome anchoring in Senegalese sole (Solea senegalensis) reveals sex-associated markers and genome rearrangements in flatfish.</title>
        <authorList>
            <person name="Guerrero-Cozar I."/>
            <person name="Gomez-Garrido J."/>
            <person name="Berbel C."/>
            <person name="Martinez-Blanch J.F."/>
            <person name="Alioto T."/>
            <person name="Claros M.G."/>
            <person name="Gagnaire P.A."/>
            <person name="Manchado M."/>
        </authorList>
    </citation>
    <scope>NUCLEOTIDE SEQUENCE [LARGE SCALE GENOMIC DNA]</scope>
    <source>
        <strain evidence="3">Sse05_10M</strain>
    </source>
</reference>
<name>A0AAV6PII0_SOLSE</name>